<dbReference type="InterPro" id="IPR003675">
    <property type="entry name" value="Rce1/LyrA-like_dom"/>
</dbReference>
<evidence type="ECO:0000256" key="1">
    <source>
        <dbReference type="SAM" id="MobiDB-lite"/>
    </source>
</evidence>
<dbReference type="EMBL" id="BRXU01000034">
    <property type="protein sequence ID" value="GLC60359.1"/>
    <property type="molecule type" value="Genomic_DNA"/>
</dbReference>
<gene>
    <name evidence="3" type="primary">PLEST002132</name>
    <name evidence="3" type="ORF">PLESTB_001603800</name>
</gene>
<protein>
    <recommendedName>
        <fullName evidence="2">CAAX prenyl protease 2/Lysostaphin resistance protein A-like domain-containing protein</fullName>
    </recommendedName>
</protein>
<feature type="region of interest" description="Disordered" evidence="1">
    <location>
        <begin position="64"/>
        <end position="105"/>
    </location>
</feature>
<evidence type="ECO:0000313" key="4">
    <source>
        <dbReference type="Proteomes" id="UP001165080"/>
    </source>
</evidence>
<dbReference type="Proteomes" id="UP001165080">
    <property type="component" value="Unassembled WGS sequence"/>
</dbReference>
<feature type="domain" description="CAAX prenyl protease 2/Lysostaphin resistance protein A-like" evidence="2">
    <location>
        <begin position="280"/>
        <end position="365"/>
    </location>
</feature>
<sequence length="380" mass="39340">MNTMLMTNAMHLRPLCPRAERRPLLPRTTLLCTNITAPCRASSSGSINLRRKAGPGLCAYAAKEDRQSAAGPPHDGPPGPDSPGDDASPTTSAAASTTADSALTAPPPLLSPSVLVSEVMSGQLLANAKRVFPKVPWGPSQLAQVMGWSAALAVLSATTAATTPQASALLASDEIRSAAVRHLGLETLCCCLAVAVLFMGLRRSKPRSAGLFKYDMDPKLALAVAALAAVSYPLADPVLHSIWSDVEKATGLSAYIPDPGVGLVTQLRGCVEAGDGLSIAMHLAASCVVGPLWEETFWRGFFLASMTRVLPLPGCVALSSLSFAALHLGPGNLLPIAALSAACDALYLRTGSLAAPLAFHAGWNAYQLAGILLVGKDSFV</sequence>
<dbReference type="AlphaFoldDB" id="A0A9W6F8K3"/>
<feature type="compositionally biased region" description="Low complexity" evidence="1">
    <location>
        <begin position="85"/>
        <end position="104"/>
    </location>
</feature>
<dbReference type="PANTHER" id="PTHR43592:SF15">
    <property type="entry name" value="CAAX AMINO TERMINAL PROTEASE FAMILY PROTEIN"/>
    <property type="match status" value="1"/>
</dbReference>
<dbReference type="GO" id="GO:0080120">
    <property type="term" value="P:CAAX-box protein maturation"/>
    <property type="evidence" value="ECO:0007669"/>
    <property type="project" value="UniProtKB-ARBA"/>
</dbReference>
<dbReference type="Pfam" id="PF02517">
    <property type="entry name" value="Rce1-like"/>
    <property type="match status" value="1"/>
</dbReference>
<proteinExistence type="predicted"/>
<reference evidence="3 4" key="1">
    <citation type="journal article" date="2023" name="Commun. Biol.">
        <title>Reorganization of the ancestral sex-determining regions during the evolution of trioecy in Pleodorina starrii.</title>
        <authorList>
            <person name="Takahashi K."/>
            <person name="Suzuki S."/>
            <person name="Kawai-Toyooka H."/>
            <person name="Yamamoto K."/>
            <person name="Hamaji T."/>
            <person name="Ootsuki R."/>
            <person name="Yamaguchi H."/>
            <person name="Kawachi M."/>
            <person name="Higashiyama T."/>
            <person name="Nozaki H."/>
        </authorList>
    </citation>
    <scope>NUCLEOTIDE SEQUENCE [LARGE SCALE GENOMIC DNA]</scope>
    <source>
        <strain evidence="3 4">NIES-4479</strain>
    </source>
</reference>
<evidence type="ECO:0000259" key="2">
    <source>
        <dbReference type="Pfam" id="PF02517"/>
    </source>
</evidence>
<organism evidence="3 4">
    <name type="scientific">Pleodorina starrii</name>
    <dbReference type="NCBI Taxonomy" id="330485"/>
    <lineage>
        <taxon>Eukaryota</taxon>
        <taxon>Viridiplantae</taxon>
        <taxon>Chlorophyta</taxon>
        <taxon>core chlorophytes</taxon>
        <taxon>Chlorophyceae</taxon>
        <taxon>CS clade</taxon>
        <taxon>Chlamydomonadales</taxon>
        <taxon>Volvocaceae</taxon>
        <taxon>Pleodorina</taxon>
    </lineage>
</organism>
<dbReference type="PANTHER" id="PTHR43592">
    <property type="entry name" value="CAAX AMINO TERMINAL PROTEASE"/>
    <property type="match status" value="1"/>
</dbReference>
<comment type="caution">
    <text evidence="3">The sequence shown here is derived from an EMBL/GenBank/DDBJ whole genome shotgun (WGS) entry which is preliminary data.</text>
</comment>
<keyword evidence="4" id="KW-1185">Reference proteome</keyword>
<accession>A0A9W6F8K3</accession>
<name>A0A9W6F8K3_9CHLO</name>
<evidence type="ECO:0000313" key="3">
    <source>
        <dbReference type="EMBL" id="GLC60359.1"/>
    </source>
</evidence>
<dbReference type="GO" id="GO:0004175">
    <property type="term" value="F:endopeptidase activity"/>
    <property type="evidence" value="ECO:0007669"/>
    <property type="project" value="UniProtKB-ARBA"/>
</dbReference>